<evidence type="ECO:0000313" key="5">
    <source>
        <dbReference type="EMBL" id="MCK8787150.1"/>
    </source>
</evidence>
<comment type="similarity">
    <text evidence="1">Belongs to the peptidase U62 family.</text>
</comment>
<dbReference type="InterPro" id="IPR045569">
    <property type="entry name" value="Metalloprtase-TldD/E_C"/>
</dbReference>
<dbReference type="EMBL" id="JALPRX010000108">
    <property type="protein sequence ID" value="MCK8787150.1"/>
    <property type="molecule type" value="Genomic_DNA"/>
</dbReference>
<dbReference type="GO" id="GO:0008237">
    <property type="term" value="F:metallopeptidase activity"/>
    <property type="evidence" value="ECO:0007669"/>
    <property type="project" value="InterPro"/>
</dbReference>
<organism evidence="5 6">
    <name type="scientific">Roseomonas acroporae</name>
    <dbReference type="NCBI Taxonomy" id="2937791"/>
    <lineage>
        <taxon>Bacteria</taxon>
        <taxon>Pseudomonadati</taxon>
        <taxon>Pseudomonadota</taxon>
        <taxon>Alphaproteobacteria</taxon>
        <taxon>Acetobacterales</taxon>
        <taxon>Roseomonadaceae</taxon>
        <taxon>Roseomonas</taxon>
    </lineage>
</organism>
<proteinExistence type="inferred from homology"/>
<dbReference type="Gene3D" id="3.30.2290.10">
    <property type="entry name" value="PmbA/TldD superfamily"/>
    <property type="match status" value="1"/>
</dbReference>
<sequence>MSAPPVSAPSVSAPRPADPAARAALLEELVAVARRAGADAADALFTEGTKLIVDHRLGKLEQLERAEAVDLGLRVFIGRRQAIVATTDPDPKGFAALAERAVAMARVVPEDPHAGLAEKVGPLLAGLELEDPAEPSAALLTERAAAAEAAALAVPGVTNSEGASASWRRAVVALATSNGFAGGYARTSWSVHASAVAGEGTGMERDSESHAAVFGADLEDPAAIGRRAGERAVARLNPTRPRTAQMPVVYDPRVAASLLGHLAGAINGGAVARGTSFLKDRLGQRVFAPGIAVHDDPLRPRGLRSRPFDGEGMPGVPQLLVEDGVLTSWLLDWRAARQLGMDSTGHAARGVSGTPHPAPTNLWLAPGTVTPAALMADIREGLYLIELIGMGVNAVTGDYSRGAAGFMIRDGALAEPVSGLTVAGNLKEMFLHLAAADDLEFRHGTDSPTVRIDGMTIAGA</sequence>
<keyword evidence="6" id="KW-1185">Reference proteome</keyword>
<comment type="caution">
    <text evidence="5">The sequence shown here is derived from an EMBL/GenBank/DDBJ whole genome shotgun (WGS) entry which is preliminary data.</text>
</comment>
<gene>
    <name evidence="5" type="ORF">M0638_22505</name>
</gene>
<evidence type="ECO:0000313" key="6">
    <source>
        <dbReference type="Proteomes" id="UP001139516"/>
    </source>
</evidence>
<dbReference type="Pfam" id="PF19289">
    <property type="entry name" value="PmbA_TldD_3rd"/>
    <property type="match status" value="1"/>
</dbReference>
<dbReference type="InterPro" id="IPR045570">
    <property type="entry name" value="Metalloprtase-TldD/E_cen_dom"/>
</dbReference>
<dbReference type="Pfam" id="PF01523">
    <property type="entry name" value="PmbA_TldD_1st"/>
    <property type="match status" value="1"/>
</dbReference>
<evidence type="ECO:0000259" key="3">
    <source>
        <dbReference type="Pfam" id="PF19289"/>
    </source>
</evidence>
<dbReference type="InterPro" id="IPR036059">
    <property type="entry name" value="TldD/PmbA_sf"/>
</dbReference>
<protein>
    <submittedName>
        <fullName evidence="5">TldD/PmbA family protein</fullName>
    </submittedName>
</protein>
<dbReference type="InterPro" id="IPR002510">
    <property type="entry name" value="Metalloprtase-TldD/E_N"/>
</dbReference>
<feature type="domain" description="Metalloprotease TldD/E central" evidence="4">
    <location>
        <begin position="131"/>
        <end position="236"/>
    </location>
</feature>
<evidence type="ECO:0000259" key="4">
    <source>
        <dbReference type="Pfam" id="PF19290"/>
    </source>
</evidence>
<dbReference type="InterPro" id="IPR035068">
    <property type="entry name" value="TldD/PmbA_N"/>
</dbReference>
<feature type="domain" description="Metalloprotease TldD/E C-terminal" evidence="3">
    <location>
        <begin position="244"/>
        <end position="459"/>
    </location>
</feature>
<dbReference type="InterPro" id="IPR047657">
    <property type="entry name" value="PmbA"/>
</dbReference>
<evidence type="ECO:0000256" key="1">
    <source>
        <dbReference type="ARBA" id="ARBA00005836"/>
    </source>
</evidence>
<dbReference type="PANTHER" id="PTHR43421:SF1">
    <property type="entry name" value="METALLOPROTEASE PMBA"/>
    <property type="match status" value="1"/>
</dbReference>
<evidence type="ECO:0000259" key="2">
    <source>
        <dbReference type="Pfam" id="PF01523"/>
    </source>
</evidence>
<dbReference type="RefSeq" id="WP_248669204.1">
    <property type="nucleotide sequence ID" value="NZ_JALPRX010000108.1"/>
</dbReference>
<dbReference type="PANTHER" id="PTHR43421">
    <property type="entry name" value="METALLOPROTEASE PMBA"/>
    <property type="match status" value="1"/>
</dbReference>
<dbReference type="AlphaFoldDB" id="A0A9X1YCE2"/>
<feature type="domain" description="Metalloprotease TldD/E N-terminal" evidence="2">
    <location>
        <begin position="41"/>
        <end position="105"/>
    </location>
</feature>
<reference evidence="5" key="1">
    <citation type="submission" date="2022-04" db="EMBL/GenBank/DDBJ databases">
        <title>Roseomonas acroporae sp. nov., isolated from coral Acropora digitifera.</title>
        <authorList>
            <person name="Sun H."/>
        </authorList>
    </citation>
    <scope>NUCLEOTIDE SEQUENCE</scope>
    <source>
        <strain evidence="5">NAR14</strain>
    </source>
</reference>
<dbReference type="Proteomes" id="UP001139516">
    <property type="component" value="Unassembled WGS sequence"/>
</dbReference>
<name>A0A9X1YCE2_9PROT</name>
<dbReference type="Pfam" id="PF19290">
    <property type="entry name" value="PmbA_TldD_2nd"/>
    <property type="match status" value="1"/>
</dbReference>
<dbReference type="GO" id="GO:0006508">
    <property type="term" value="P:proteolysis"/>
    <property type="evidence" value="ECO:0007669"/>
    <property type="project" value="InterPro"/>
</dbReference>
<accession>A0A9X1YCE2</accession>
<dbReference type="SUPFAM" id="SSF111283">
    <property type="entry name" value="Putative modulator of DNA gyrase, PmbA/TldD"/>
    <property type="match status" value="1"/>
</dbReference>
<dbReference type="GO" id="GO:0005829">
    <property type="term" value="C:cytosol"/>
    <property type="evidence" value="ECO:0007669"/>
    <property type="project" value="TreeGrafter"/>
</dbReference>